<evidence type="ECO:0000256" key="3">
    <source>
        <dbReference type="SAM" id="MobiDB-lite"/>
    </source>
</evidence>
<keyword evidence="6" id="KW-1185">Reference proteome</keyword>
<dbReference type="SMART" id="SM00672">
    <property type="entry name" value="CAP10"/>
    <property type="match status" value="1"/>
</dbReference>
<dbReference type="AlphaFoldDB" id="A0A1Y1IRV9"/>
<organism evidence="5 6">
    <name type="scientific">Klebsormidium nitens</name>
    <name type="common">Green alga</name>
    <name type="synonym">Ulothrix nitens</name>
    <dbReference type="NCBI Taxonomy" id="105231"/>
    <lineage>
        <taxon>Eukaryota</taxon>
        <taxon>Viridiplantae</taxon>
        <taxon>Streptophyta</taxon>
        <taxon>Klebsormidiophyceae</taxon>
        <taxon>Klebsormidiales</taxon>
        <taxon>Klebsormidiaceae</taxon>
        <taxon>Klebsormidium</taxon>
    </lineage>
</organism>
<dbReference type="OMA" id="LESQCTH"/>
<protein>
    <submittedName>
        <fullName evidence="5">Putative lipopolysaccharide-modifying protein</fullName>
    </submittedName>
</protein>
<feature type="region of interest" description="Disordered" evidence="3">
    <location>
        <begin position="1"/>
        <end position="24"/>
    </location>
</feature>
<dbReference type="OrthoDB" id="202415at2759"/>
<sequence length="451" mass="51044">MSAPNVPELGTGHEDLESDPERSSFPYKEKAVPRVKYAADGKGRVLAWTFSVAVVFSIVTLISRSQARFSNYVPSLFLPAQAVEQCPDWFAAVADEFSPWKEKGGIDLADVEAAQPMASSRFQIINGSLYAEDFKGCWQTRKRYSMWGLLMFLRHFGDVVPDVDFMFDCGDMPQARRSPHPSDPIPALWGYNRQEESIDLTLPDWSFWGWPEVEITRWEEHGQKIMDAGRTFADWEERKATAFWKGALDVTAGLTAGLRANLTACTADPANGVEAYGKDWRAGGFSDTRQWEQCGWRYRIYAEGFAWSVSMKYGMACGAVMLVIDPFFAAFYHPGLAYGTNALLVRRVPLCESFREQITWANAHPAEAEAIGRAGLRFVEEDLSMRHVYDYMLHKFELYAQLQTFTPMRGERSVLVTEADILREASEIEPGKYLVEEVPLRGRPACRMHAQ</sequence>
<feature type="domain" description="Glycosyl transferase CAP10" evidence="4">
    <location>
        <begin position="159"/>
        <end position="406"/>
    </location>
</feature>
<feature type="compositionally biased region" description="Basic and acidic residues" evidence="3">
    <location>
        <begin position="11"/>
        <end position="24"/>
    </location>
</feature>
<gene>
    <name evidence="5" type="ORF">KFL_009540020</name>
</gene>
<dbReference type="GO" id="GO:0016740">
    <property type="term" value="F:transferase activity"/>
    <property type="evidence" value="ECO:0007669"/>
    <property type="project" value="UniProtKB-KW"/>
</dbReference>
<accession>A0A1Y1IRV9</accession>
<comment type="similarity">
    <text evidence="1">Belongs to the glycosyltransferase 90 family.</text>
</comment>
<dbReference type="Pfam" id="PF05686">
    <property type="entry name" value="Glyco_transf_90"/>
    <property type="match status" value="1"/>
</dbReference>
<evidence type="ECO:0000256" key="2">
    <source>
        <dbReference type="ARBA" id="ARBA00022679"/>
    </source>
</evidence>
<dbReference type="EMBL" id="DF237903">
    <property type="protein sequence ID" value="GAQ92239.1"/>
    <property type="molecule type" value="Genomic_DNA"/>
</dbReference>
<proteinExistence type="inferred from homology"/>
<dbReference type="Proteomes" id="UP000054558">
    <property type="component" value="Unassembled WGS sequence"/>
</dbReference>
<evidence type="ECO:0000256" key="1">
    <source>
        <dbReference type="ARBA" id="ARBA00010118"/>
    </source>
</evidence>
<dbReference type="InterPro" id="IPR006598">
    <property type="entry name" value="CAP10"/>
</dbReference>
<dbReference type="InterPro" id="IPR051091">
    <property type="entry name" value="O-Glucosyltr/Glycosyltrsf_90"/>
</dbReference>
<evidence type="ECO:0000313" key="6">
    <source>
        <dbReference type="Proteomes" id="UP000054558"/>
    </source>
</evidence>
<evidence type="ECO:0000313" key="5">
    <source>
        <dbReference type="EMBL" id="GAQ92239.1"/>
    </source>
</evidence>
<name>A0A1Y1IRV9_KLENI</name>
<dbReference type="PANTHER" id="PTHR12203">
    <property type="entry name" value="KDEL LYS-ASP-GLU-LEU CONTAINING - RELATED"/>
    <property type="match status" value="1"/>
</dbReference>
<keyword evidence="2" id="KW-0808">Transferase</keyword>
<reference evidence="5 6" key="1">
    <citation type="journal article" date="2014" name="Nat. Commun.">
        <title>Klebsormidium flaccidum genome reveals primary factors for plant terrestrial adaptation.</title>
        <authorList>
            <person name="Hori K."/>
            <person name="Maruyama F."/>
            <person name="Fujisawa T."/>
            <person name="Togashi T."/>
            <person name="Yamamoto N."/>
            <person name="Seo M."/>
            <person name="Sato S."/>
            <person name="Yamada T."/>
            <person name="Mori H."/>
            <person name="Tajima N."/>
            <person name="Moriyama T."/>
            <person name="Ikeuchi M."/>
            <person name="Watanabe M."/>
            <person name="Wada H."/>
            <person name="Kobayashi K."/>
            <person name="Saito M."/>
            <person name="Masuda T."/>
            <person name="Sasaki-Sekimoto Y."/>
            <person name="Mashiguchi K."/>
            <person name="Awai K."/>
            <person name="Shimojima M."/>
            <person name="Masuda S."/>
            <person name="Iwai M."/>
            <person name="Nobusawa T."/>
            <person name="Narise T."/>
            <person name="Kondo S."/>
            <person name="Saito H."/>
            <person name="Sato R."/>
            <person name="Murakawa M."/>
            <person name="Ihara Y."/>
            <person name="Oshima-Yamada Y."/>
            <person name="Ohtaka K."/>
            <person name="Satoh M."/>
            <person name="Sonobe K."/>
            <person name="Ishii M."/>
            <person name="Ohtani R."/>
            <person name="Kanamori-Sato M."/>
            <person name="Honoki R."/>
            <person name="Miyazaki D."/>
            <person name="Mochizuki H."/>
            <person name="Umetsu J."/>
            <person name="Higashi K."/>
            <person name="Shibata D."/>
            <person name="Kamiya Y."/>
            <person name="Sato N."/>
            <person name="Nakamura Y."/>
            <person name="Tabata S."/>
            <person name="Ida S."/>
            <person name="Kurokawa K."/>
            <person name="Ohta H."/>
        </authorList>
    </citation>
    <scope>NUCLEOTIDE SEQUENCE [LARGE SCALE GENOMIC DNA]</scope>
    <source>
        <strain evidence="5 6">NIES-2285</strain>
    </source>
</reference>
<evidence type="ECO:0000259" key="4">
    <source>
        <dbReference type="SMART" id="SM00672"/>
    </source>
</evidence>
<dbReference type="PANTHER" id="PTHR12203:SF35">
    <property type="entry name" value="PROTEIN O-GLUCOSYLTRANSFERASE 1"/>
    <property type="match status" value="1"/>
</dbReference>